<reference evidence="2" key="1">
    <citation type="journal article" date="2019" name="Philos. Trans. R. Soc. Lond., B, Biol. Sci.">
        <title>Targeted metagenomic recovery of four divergent viruses reveals shared and distinctive characteristics of giant viruses of marine eukaryotes.</title>
        <authorList>
            <person name="Needham D.M."/>
            <person name="Poirier C."/>
            <person name="Hehenberger E."/>
            <person name="Jimenez V."/>
            <person name="Swalwell J.E."/>
            <person name="Santoro A.E."/>
            <person name="Worden A.Z."/>
        </authorList>
    </citation>
    <scope>NUCLEOTIDE SEQUENCE</scope>
    <source>
        <strain evidence="2">OPacV-662</strain>
    </source>
</reference>
<keyword evidence="1" id="KW-0812">Transmembrane</keyword>
<dbReference type="EMBL" id="MN448279">
    <property type="protein sequence ID" value="QFG74106.1"/>
    <property type="molecule type" value="Genomic_DNA"/>
</dbReference>
<proteinExistence type="predicted"/>
<feature type="transmembrane region" description="Helical" evidence="1">
    <location>
        <begin position="152"/>
        <end position="172"/>
    </location>
</feature>
<organism evidence="2">
    <name type="scientific">Megaviridae environmental sample</name>
    <dbReference type="NCBI Taxonomy" id="1737588"/>
    <lineage>
        <taxon>Viruses</taxon>
        <taxon>Varidnaviria</taxon>
        <taxon>Bamfordvirae</taxon>
        <taxon>Nucleocytoviricota</taxon>
        <taxon>Megaviricetes</taxon>
        <taxon>Imitervirales</taxon>
        <taxon>Mimiviridae</taxon>
        <taxon>environmental samples</taxon>
    </lineage>
</organism>
<accession>A0A5J6VIW9</accession>
<sequence>MKTCKSIKNQKTPSERCLRKVCFNGLCYIHCRMKTPTYYDELANWFDALNDVDPISLEGIWEIRNNKKCLCKHVNPDQLFTYVTKIGDKSYVRCLFVKSMYGLLKCQGRVQPKDPFTNTNFSKSIIERANNVFKTLKIGNTKKTNKERIHMLIYDLVTLFGTHGYFIDMSWIKSMNSYKLEEWIKEMNNIWRIFRNDFPESATYLYSEQNLPQFNTKTLSNQIEMFTWIIEFGKRNPMGVELIIKALAWTNQSIRNAYPYLIQS</sequence>
<keyword evidence="1" id="KW-0472">Membrane</keyword>
<name>A0A5J6VIW9_9VIRU</name>
<evidence type="ECO:0000313" key="2">
    <source>
        <dbReference type="EMBL" id="QFG74106.1"/>
    </source>
</evidence>
<evidence type="ECO:0000256" key="1">
    <source>
        <dbReference type="SAM" id="Phobius"/>
    </source>
</evidence>
<keyword evidence="1" id="KW-1133">Transmembrane helix</keyword>
<protein>
    <submittedName>
        <fullName evidence="2">Uncharacterized protein</fullName>
    </submittedName>
</protein>